<dbReference type="SFLD" id="SFLDG01168">
    <property type="entry name" value="Ferric_reductase_subgroup_(FRE"/>
    <property type="match status" value="1"/>
</dbReference>
<dbReference type="OrthoDB" id="436496at2759"/>
<evidence type="ECO:0000256" key="2">
    <source>
        <dbReference type="ARBA" id="ARBA00022692"/>
    </source>
</evidence>
<gene>
    <name evidence="9" type="ORF">PAPOLLO_LOCUS15697</name>
</gene>
<name>A0A8S3XC68_PARAO</name>
<dbReference type="InterPro" id="IPR050369">
    <property type="entry name" value="RBOH/FRE"/>
</dbReference>
<comment type="caution">
    <text evidence="9">The sequence shown here is derived from an EMBL/GenBank/DDBJ whole genome shotgun (WGS) entry which is preliminary data.</text>
</comment>
<evidence type="ECO:0000313" key="10">
    <source>
        <dbReference type="Proteomes" id="UP000691718"/>
    </source>
</evidence>
<feature type="transmembrane region" description="Helical" evidence="7">
    <location>
        <begin position="245"/>
        <end position="266"/>
    </location>
</feature>
<dbReference type="SFLD" id="SFLDS00052">
    <property type="entry name" value="Ferric_Reductase_Domain"/>
    <property type="match status" value="1"/>
</dbReference>
<dbReference type="InterPro" id="IPR013130">
    <property type="entry name" value="Fe3_Rdtase_TM_dom"/>
</dbReference>
<dbReference type="GO" id="GO:0043020">
    <property type="term" value="C:NADPH oxidase complex"/>
    <property type="evidence" value="ECO:0007669"/>
    <property type="project" value="TreeGrafter"/>
</dbReference>
<dbReference type="InterPro" id="IPR017927">
    <property type="entry name" value="FAD-bd_FR_type"/>
</dbReference>
<dbReference type="PROSITE" id="PS51384">
    <property type="entry name" value="FAD_FR"/>
    <property type="match status" value="1"/>
</dbReference>
<dbReference type="Pfam" id="PF08022">
    <property type="entry name" value="FAD_binding_8"/>
    <property type="match status" value="1"/>
</dbReference>
<dbReference type="CDD" id="cd06186">
    <property type="entry name" value="NOX_Duox_like_FAD_NADP"/>
    <property type="match status" value="1"/>
</dbReference>
<evidence type="ECO:0000256" key="6">
    <source>
        <dbReference type="SAM" id="Coils"/>
    </source>
</evidence>
<evidence type="ECO:0000256" key="3">
    <source>
        <dbReference type="ARBA" id="ARBA00022989"/>
    </source>
</evidence>
<dbReference type="PANTHER" id="PTHR11972:SF153">
    <property type="entry name" value="SUPEROXIDE-GENERATING NADPH OXIDASE HEAVY CHAIN SUBUNIT A"/>
    <property type="match status" value="1"/>
</dbReference>
<dbReference type="InterPro" id="IPR013121">
    <property type="entry name" value="Fe_red_NAD-bd_6"/>
</dbReference>
<keyword evidence="4" id="KW-0560">Oxidoreductase</keyword>
<keyword evidence="5 7" id="KW-0472">Membrane</keyword>
<evidence type="ECO:0000259" key="8">
    <source>
        <dbReference type="PROSITE" id="PS51384"/>
    </source>
</evidence>
<dbReference type="Proteomes" id="UP000691718">
    <property type="component" value="Unassembled WGS sequence"/>
</dbReference>
<keyword evidence="3 7" id="KW-1133">Transmembrane helix</keyword>
<feature type="transmembrane region" description="Helical" evidence="7">
    <location>
        <begin position="386"/>
        <end position="405"/>
    </location>
</feature>
<evidence type="ECO:0000313" key="9">
    <source>
        <dbReference type="EMBL" id="CAG5011986.1"/>
    </source>
</evidence>
<proteinExistence type="predicted"/>
<feature type="transmembrane region" description="Helical" evidence="7">
    <location>
        <begin position="286"/>
        <end position="311"/>
    </location>
</feature>
<dbReference type="Pfam" id="PF01794">
    <property type="entry name" value="Ferric_reduct"/>
    <property type="match status" value="1"/>
</dbReference>
<protein>
    <submittedName>
        <fullName evidence="9">(apollo) hypothetical protein</fullName>
    </submittedName>
</protein>
<feature type="transmembrane region" description="Helical" evidence="7">
    <location>
        <begin position="153"/>
        <end position="172"/>
    </location>
</feature>
<evidence type="ECO:0000256" key="4">
    <source>
        <dbReference type="ARBA" id="ARBA00023002"/>
    </source>
</evidence>
<dbReference type="InterPro" id="IPR013112">
    <property type="entry name" value="FAD-bd_8"/>
</dbReference>
<feature type="transmembrane region" description="Helical" evidence="7">
    <location>
        <begin position="519"/>
        <end position="540"/>
    </location>
</feature>
<dbReference type="GO" id="GO:0042554">
    <property type="term" value="P:superoxide anion generation"/>
    <property type="evidence" value="ECO:0007669"/>
    <property type="project" value="TreeGrafter"/>
</dbReference>
<keyword evidence="2 7" id="KW-0812">Transmembrane</keyword>
<evidence type="ECO:0000256" key="5">
    <source>
        <dbReference type="ARBA" id="ARBA00023136"/>
    </source>
</evidence>
<evidence type="ECO:0000256" key="7">
    <source>
        <dbReference type="SAM" id="Phobius"/>
    </source>
</evidence>
<dbReference type="Pfam" id="PF08030">
    <property type="entry name" value="NAD_binding_6"/>
    <property type="match status" value="1"/>
</dbReference>
<keyword evidence="10" id="KW-1185">Reference proteome</keyword>
<feature type="transmembrane region" description="Helical" evidence="7">
    <location>
        <begin position="323"/>
        <end position="343"/>
    </location>
</feature>
<dbReference type="AlphaFoldDB" id="A0A8S3XC68"/>
<feature type="coiled-coil region" evidence="6">
    <location>
        <begin position="101"/>
        <end position="128"/>
    </location>
</feature>
<comment type="subcellular location">
    <subcellularLocation>
        <location evidence="1">Membrane</location>
        <topology evidence="1">Multi-pass membrane protein</topology>
    </subcellularLocation>
</comment>
<accession>A0A8S3XC68</accession>
<keyword evidence="6" id="KW-0175">Coiled coil</keyword>
<dbReference type="PANTHER" id="PTHR11972">
    <property type="entry name" value="NADPH OXIDASE"/>
    <property type="match status" value="1"/>
</dbReference>
<reference evidence="9" key="1">
    <citation type="submission" date="2021-04" db="EMBL/GenBank/DDBJ databases">
        <authorList>
            <person name="Tunstrom K."/>
        </authorList>
    </citation>
    <scope>NUCLEOTIDE SEQUENCE</scope>
</reference>
<dbReference type="EMBL" id="CAJQZP010001037">
    <property type="protein sequence ID" value="CAG5011986.1"/>
    <property type="molecule type" value="Genomic_DNA"/>
</dbReference>
<dbReference type="GO" id="GO:0016175">
    <property type="term" value="F:superoxide-generating NAD(P)H oxidase activity"/>
    <property type="evidence" value="ECO:0007669"/>
    <property type="project" value="TreeGrafter"/>
</dbReference>
<sequence length="738" mass="85703">MLVTYLEASRDLCETDSILFGAALAVCRIIGAKLSTAGRATGQSSAIPAWRIRIEERIARARALIGRLICFRSGNTRPRIVRTVRMAFAGTNVSLSQPDITQKLTERIDDLKQRIAAWGKRIRRYTERSTRSNQNRLFQSDQKRLYKSLERPIISWISLVIYIFYDTFLYYYKDRRFYHLRGILGSGLCISRGTANVLNICCALVLLPLCKKLNQLLYRILSKLWPGLFFFWLERAKSFHMTVAITLLIFAVIHSLSHFVNLWNFSRNYDEHRADINMARYKNENPLRLVTSTAGLTGVMLLTISISMGLTSLRIVRRRIYNAFWYTHQLYLPFMVILMIHPLSGVLKEEVLEEHNTSLFPSQIKSWTNSSTLYTPKFVAIKSKTWLWMALPLSCFLVDLLWRIFSRNRARVQLLNVTHIMPGRTLSVTVSCPHEWFNCRKGQYILLQCLDVSLLEWHPFTVVKLPTPNYRQLEVWIRVKGDWTEAFERLILERGATNVRVLIDGPFSSPMEGVSRSDIALCVAAGVGITPFVTILYDMLINPRGFLPRRVHLMWIVRQEQEITWLAELTNKVLSELRYANRPDRLHIEFYVTSKNDNKSKNPIDKDKNDLAHVIVINEKGALSHVLKKSYRTLHDEKATLLTPIRKVNDYGEVKRDLDNNGENYDIAKEYPLLGCRVRRGRPHWDRVFGYWVHLYPEQNLSLYCCGPKKLVKLLRDRCKSVSNDTKTKFAFIHEAFS</sequence>
<evidence type="ECO:0000256" key="1">
    <source>
        <dbReference type="ARBA" id="ARBA00004141"/>
    </source>
</evidence>
<feature type="domain" description="FAD-binding FR-type" evidence="8">
    <location>
        <begin position="407"/>
        <end position="513"/>
    </location>
</feature>
<dbReference type="GO" id="GO:0006952">
    <property type="term" value="P:defense response"/>
    <property type="evidence" value="ECO:0007669"/>
    <property type="project" value="TreeGrafter"/>
</dbReference>
<organism evidence="9 10">
    <name type="scientific">Parnassius apollo</name>
    <name type="common">Apollo butterfly</name>
    <name type="synonym">Papilio apollo</name>
    <dbReference type="NCBI Taxonomy" id="110799"/>
    <lineage>
        <taxon>Eukaryota</taxon>
        <taxon>Metazoa</taxon>
        <taxon>Ecdysozoa</taxon>
        <taxon>Arthropoda</taxon>
        <taxon>Hexapoda</taxon>
        <taxon>Insecta</taxon>
        <taxon>Pterygota</taxon>
        <taxon>Neoptera</taxon>
        <taxon>Endopterygota</taxon>
        <taxon>Lepidoptera</taxon>
        <taxon>Glossata</taxon>
        <taxon>Ditrysia</taxon>
        <taxon>Papilionoidea</taxon>
        <taxon>Papilionidae</taxon>
        <taxon>Parnassiinae</taxon>
        <taxon>Parnassini</taxon>
        <taxon>Parnassius</taxon>
        <taxon>Parnassius</taxon>
    </lineage>
</organism>